<comment type="caution">
    <text evidence="2">The sequence shown here is derived from an EMBL/GenBank/DDBJ whole genome shotgun (WGS) entry which is preliminary data.</text>
</comment>
<keyword evidence="1" id="KW-0472">Membrane</keyword>
<dbReference type="AlphaFoldDB" id="H0R6B8"/>
<keyword evidence="1" id="KW-1133">Transmembrane helix</keyword>
<dbReference type="STRING" id="1077974.GOEFS_121_00210"/>
<evidence type="ECO:0000313" key="2">
    <source>
        <dbReference type="EMBL" id="GAB20619.1"/>
    </source>
</evidence>
<evidence type="ECO:0000256" key="1">
    <source>
        <dbReference type="SAM" id="Phobius"/>
    </source>
</evidence>
<sequence length="73" mass="7835">MGGNTERIEQDIARAREDLANTLDALAERANPQRLADDAKSKALVTLNHPAVKYSAAGVGALILLLLVRKVVK</sequence>
<dbReference type="Pfam" id="PF12277">
    <property type="entry name" value="DUF3618"/>
    <property type="match status" value="1"/>
</dbReference>
<dbReference type="EMBL" id="BAEH01000121">
    <property type="protein sequence ID" value="GAB20619.1"/>
    <property type="molecule type" value="Genomic_DNA"/>
</dbReference>
<protein>
    <recommendedName>
        <fullName evidence="4">DUF3618 domain-containing protein</fullName>
    </recommendedName>
</protein>
<keyword evidence="3" id="KW-1185">Reference proteome</keyword>
<organism evidence="2 3">
    <name type="scientific">Gordonia effusa NBRC 100432</name>
    <dbReference type="NCBI Taxonomy" id="1077974"/>
    <lineage>
        <taxon>Bacteria</taxon>
        <taxon>Bacillati</taxon>
        <taxon>Actinomycetota</taxon>
        <taxon>Actinomycetes</taxon>
        <taxon>Mycobacteriales</taxon>
        <taxon>Gordoniaceae</taxon>
        <taxon>Gordonia</taxon>
    </lineage>
</organism>
<keyword evidence="1" id="KW-0812">Transmembrane</keyword>
<dbReference type="eggNOG" id="ENOG5033N9F">
    <property type="taxonomic scope" value="Bacteria"/>
</dbReference>
<dbReference type="Proteomes" id="UP000035034">
    <property type="component" value="Unassembled WGS sequence"/>
</dbReference>
<gene>
    <name evidence="2" type="ORF">GOEFS_121_00210</name>
</gene>
<proteinExistence type="predicted"/>
<name>H0R6B8_9ACTN</name>
<evidence type="ECO:0008006" key="4">
    <source>
        <dbReference type="Google" id="ProtNLM"/>
    </source>
</evidence>
<dbReference type="RefSeq" id="WP_007319954.1">
    <property type="nucleotide sequence ID" value="NZ_BAEH01000121.1"/>
</dbReference>
<dbReference type="InterPro" id="IPR022062">
    <property type="entry name" value="DUF3618"/>
</dbReference>
<accession>H0R6B8</accession>
<evidence type="ECO:0000313" key="3">
    <source>
        <dbReference type="Proteomes" id="UP000035034"/>
    </source>
</evidence>
<dbReference type="OrthoDB" id="5196933at2"/>
<feature type="transmembrane region" description="Helical" evidence="1">
    <location>
        <begin position="51"/>
        <end position="68"/>
    </location>
</feature>
<reference evidence="2 3" key="1">
    <citation type="submission" date="2011-12" db="EMBL/GenBank/DDBJ databases">
        <title>Whole genome shotgun sequence of Gordonia effusa NBRC 100432.</title>
        <authorList>
            <person name="Yoshida I."/>
            <person name="Takarada H."/>
            <person name="Hosoyama A."/>
            <person name="Tsuchikane K."/>
            <person name="Katsumata H."/>
            <person name="Yamazaki S."/>
            <person name="Fujita N."/>
        </authorList>
    </citation>
    <scope>NUCLEOTIDE SEQUENCE [LARGE SCALE GENOMIC DNA]</scope>
    <source>
        <strain evidence="2 3">NBRC 100432</strain>
    </source>
</reference>